<reference key="2">
    <citation type="submission" date="2011-10" db="EMBL/GenBank/DDBJ databases">
        <title>The genome and transcriptome sequence of Clonorchis sinensis provide insights into the carcinogenic liver fluke.</title>
        <authorList>
            <person name="Wang X."/>
            <person name="Huang Y."/>
            <person name="Chen W."/>
            <person name="Liu H."/>
            <person name="Guo L."/>
            <person name="Chen Y."/>
            <person name="Luo F."/>
            <person name="Zhou W."/>
            <person name="Sun J."/>
            <person name="Mao Q."/>
            <person name="Liang P."/>
            <person name="Zhou C."/>
            <person name="Tian Y."/>
            <person name="Men J."/>
            <person name="Lv X."/>
            <person name="Huang L."/>
            <person name="Zhou J."/>
            <person name="Hu Y."/>
            <person name="Li R."/>
            <person name="Zhang F."/>
            <person name="Lei H."/>
            <person name="Li X."/>
            <person name="Hu X."/>
            <person name="Liang C."/>
            <person name="Xu J."/>
            <person name="Wu Z."/>
            <person name="Yu X."/>
        </authorList>
    </citation>
    <scope>NUCLEOTIDE SEQUENCE</scope>
    <source>
        <strain>Henan</strain>
    </source>
</reference>
<organism evidence="2 3">
    <name type="scientific">Clonorchis sinensis</name>
    <name type="common">Chinese liver fluke</name>
    <dbReference type="NCBI Taxonomy" id="79923"/>
    <lineage>
        <taxon>Eukaryota</taxon>
        <taxon>Metazoa</taxon>
        <taxon>Spiralia</taxon>
        <taxon>Lophotrochozoa</taxon>
        <taxon>Platyhelminthes</taxon>
        <taxon>Trematoda</taxon>
        <taxon>Digenea</taxon>
        <taxon>Opisthorchiida</taxon>
        <taxon>Opisthorchiata</taxon>
        <taxon>Opisthorchiidae</taxon>
        <taxon>Clonorchis</taxon>
    </lineage>
</organism>
<evidence type="ECO:0000313" key="3">
    <source>
        <dbReference type="Proteomes" id="UP000008909"/>
    </source>
</evidence>
<accession>G7YFP4</accession>
<feature type="region of interest" description="Disordered" evidence="1">
    <location>
        <begin position="568"/>
        <end position="594"/>
    </location>
</feature>
<name>G7YFP4_CLOSI</name>
<reference evidence="2" key="1">
    <citation type="journal article" date="2011" name="Genome Biol.">
        <title>The draft genome of the carcinogenic human liver fluke Clonorchis sinensis.</title>
        <authorList>
            <person name="Wang X."/>
            <person name="Chen W."/>
            <person name="Huang Y."/>
            <person name="Sun J."/>
            <person name="Men J."/>
            <person name="Liu H."/>
            <person name="Luo F."/>
            <person name="Guo L."/>
            <person name="Lv X."/>
            <person name="Deng C."/>
            <person name="Zhou C."/>
            <person name="Fan Y."/>
            <person name="Li X."/>
            <person name="Huang L."/>
            <person name="Hu Y."/>
            <person name="Liang C."/>
            <person name="Hu X."/>
            <person name="Xu J."/>
            <person name="Yu X."/>
        </authorList>
    </citation>
    <scope>NUCLEOTIDE SEQUENCE [LARGE SCALE GENOMIC DNA]</scope>
    <source>
        <strain evidence="2">Henan</strain>
    </source>
</reference>
<sequence length="594" mass="67045">MSPEFYPSFGITSLNACLPTCGRTVIGQSLGFAIRLSMLENLVTPLLQVRNFTLLSGIHSRYRCDSYSHISTCLLLSTHMMQSALLNPTKTLERAYSSVHLLNGFILIRPNSTLQILYDSRVLGALFIHGRCSQSGPLKLLRAKDSDSNLMEPLKSVFLQYKENLESKVNAKNLNYLTYSYAQCPVLLISGTKSDHRSGVRHMYETMNKIHKTSGHSRTTVELVEIEDSLSPLVDRPKARNEQGLIKAKNIMAQVGKNREIYFRNIAEFGMFLSSGLTCNNPGLPPSQHGTAKKTSSMFITFQLISQSSGMEQLANMSYTISKQCPKLLGSKEYFEEELKLVNRTVSVFDWSTFLGPYTGTCARLIIDIEMEKTRTKYRCLVLQIDTFLLCKRFTGGCGNFTLVFFTCWLHIPMPDRQQWCNPHNAANQLFYFDRLKKLLREVIKGKNSVSNVQFDMQTDPNNSFFHPARFVRKVEITFVKSAPRKMSGDGASGRISWTGSPEKRTCEELKNLDLNTDHLTCSGDICRKQSDVSETSPKRLPARYFSRQLSMAELDLPRGPGALITGRTIPPSCCPRNPSMDSNRRPSVEHSQH</sequence>
<feature type="compositionally biased region" description="Basic and acidic residues" evidence="1">
    <location>
        <begin position="583"/>
        <end position="594"/>
    </location>
</feature>
<evidence type="ECO:0000313" key="2">
    <source>
        <dbReference type="EMBL" id="GAA51777.1"/>
    </source>
</evidence>
<gene>
    <name evidence="2" type="ORF">CLF_106783</name>
</gene>
<proteinExistence type="predicted"/>
<evidence type="ECO:0000256" key="1">
    <source>
        <dbReference type="SAM" id="MobiDB-lite"/>
    </source>
</evidence>
<keyword evidence="3" id="KW-1185">Reference proteome</keyword>
<protein>
    <submittedName>
        <fullName evidence="2">Uncharacterized protein</fullName>
    </submittedName>
</protein>
<dbReference type="EMBL" id="DF143199">
    <property type="protein sequence ID" value="GAA51777.1"/>
    <property type="molecule type" value="Genomic_DNA"/>
</dbReference>
<dbReference type="AlphaFoldDB" id="G7YFP4"/>
<dbReference type="Proteomes" id="UP000008909">
    <property type="component" value="Unassembled WGS sequence"/>
</dbReference>